<dbReference type="Gene3D" id="3.40.390.70">
    <property type="match status" value="1"/>
</dbReference>
<evidence type="ECO:0008006" key="3">
    <source>
        <dbReference type="Google" id="ProtNLM"/>
    </source>
</evidence>
<name>A0A317EZ13_9SPHI</name>
<reference evidence="2" key="1">
    <citation type="submission" date="2018-05" db="EMBL/GenBank/DDBJ databases">
        <title>Pedobacter paludis sp. nov., isolated from wetland soil.</title>
        <authorList>
            <person name="Zhang Y."/>
        </authorList>
    </citation>
    <scope>NUCLEOTIDE SEQUENCE [LARGE SCALE GENOMIC DNA]</scope>
    <source>
        <strain evidence="2">R-8</strain>
    </source>
</reference>
<dbReference type="AlphaFoldDB" id="A0A317EZ13"/>
<proteinExistence type="predicted"/>
<dbReference type="OrthoDB" id="1113652at2"/>
<organism evidence="1 2">
    <name type="scientific">Pedobacter paludis</name>
    <dbReference type="NCBI Taxonomy" id="2203212"/>
    <lineage>
        <taxon>Bacteria</taxon>
        <taxon>Pseudomonadati</taxon>
        <taxon>Bacteroidota</taxon>
        <taxon>Sphingobacteriia</taxon>
        <taxon>Sphingobacteriales</taxon>
        <taxon>Sphingobacteriaceae</taxon>
        <taxon>Pedobacter</taxon>
    </lineage>
</organism>
<dbReference type="Proteomes" id="UP000245391">
    <property type="component" value="Unassembled WGS sequence"/>
</dbReference>
<dbReference type="EMBL" id="QGNY01000005">
    <property type="protein sequence ID" value="PWS30929.1"/>
    <property type="molecule type" value="Genomic_DNA"/>
</dbReference>
<gene>
    <name evidence="1" type="ORF">DF947_15105</name>
</gene>
<accession>A0A317EZ13</accession>
<keyword evidence="2" id="KW-1185">Reference proteome</keyword>
<dbReference type="PROSITE" id="PS51257">
    <property type="entry name" value="PROKAR_LIPOPROTEIN"/>
    <property type="match status" value="1"/>
</dbReference>
<dbReference type="NCBIfam" id="TIGR04549">
    <property type="entry name" value="LP_HExxH_w_tonB"/>
    <property type="match status" value="1"/>
</dbReference>
<dbReference type="RefSeq" id="WP_109930878.1">
    <property type="nucleotide sequence ID" value="NZ_QGNY01000005.1"/>
</dbReference>
<protein>
    <recommendedName>
        <fullName evidence="3">Substrate import-associated zinc metallohydrolase lipoprotein</fullName>
    </recommendedName>
</protein>
<evidence type="ECO:0000313" key="1">
    <source>
        <dbReference type="EMBL" id="PWS30929.1"/>
    </source>
</evidence>
<evidence type="ECO:0000313" key="2">
    <source>
        <dbReference type="Proteomes" id="UP000245391"/>
    </source>
</evidence>
<dbReference type="InterPro" id="IPR030890">
    <property type="entry name" value="LP_HExxH_w_TonB"/>
</dbReference>
<dbReference type="Pfam" id="PF15890">
    <property type="entry name" value="Peptidase_Mx1"/>
    <property type="match status" value="1"/>
</dbReference>
<sequence>MKFSKFYLALFAGALAISACKKEKLESNSVFVDSTIEKNPLDNYIYNNFILNYNVDILYKYVDKESDLNYNLIPASYNSSIRLTKLFKYLGFEPYDDVTGSKAFIKRYFPKLINYIGEAAYRNNGTKVLGTAEGAKKITLYEVNRLTATTGVNADFLTDSYFHTIHHEFQHILNQTTEFPTSFNAISGNSYVDDVWNTTYTSTGAAVAAGFISPYSSSGAKEDFAELYSFYITLSATQFNALLNSTGSTAAGRTIINNKLIVVKNYMLSVWNIDMDVLRANIVNRKANLASFDQTTL</sequence>
<comment type="caution">
    <text evidence="1">The sequence shown here is derived from an EMBL/GenBank/DDBJ whole genome shotgun (WGS) entry which is preliminary data.</text>
</comment>